<keyword evidence="2" id="KW-1185">Reference proteome</keyword>
<comment type="caution">
    <text evidence="1">The sequence shown here is derived from an EMBL/GenBank/DDBJ whole genome shotgun (WGS) entry which is preliminary data.</text>
</comment>
<proteinExistence type="predicted"/>
<evidence type="ECO:0000313" key="2">
    <source>
        <dbReference type="Proteomes" id="UP001217485"/>
    </source>
</evidence>
<evidence type="ECO:0000313" key="1">
    <source>
        <dbReference type="EMBL" id="MDC0682636.1"/>
    </source>
</evidence>
<reference evidence="1 2" key="1">
    <citation type="submission" date="2023-01" db="EMBL/GenBank/DDBJ databases">
        <title>Minimal conservation of predation-associated metabolite biosynthetic gene clusters underscores biosynthetic potential of Myxococcota including descriptions for ten novel species: Archangium lansinium sp. nov., Myxococcus landrumus sp. nov., Nannocystis bai.</title>
        <authorList>
            <person name="Ahearne A."/>
            <person name="Stevens C."/>
            <person name="Dowd S."/>
        </authorList>
    </citation>
    <scope>NUCLEOTIDE SEQUENCE [LARGE SCALE GENOMIC DNA]</scope>
    <source>
        <strain evidence="1 2">WIWO2</strain>
    </source>
</reference>
<name>A0ABT5C884_9BACT</name>
<organism evidence="1 2">
    <name type="scientific">Sorangium atrum</name>
    <dbReference type="NCBI Taxonomy" id="2995308"/>
    <lineage>
        <taxon>Bacteria</taxon>
        <taxon>Pseudomonadati</taxon>
        <taxon>Myxococcota</taxon>
        <taxon>Polyangia</taxon>
        <taxon>Polyangiales</taxon>
        <taxon>Polyangiaceae</taxon>
        <taxon>Sorangium</taxon>
    </lineage>
</organism>
<accession>A0ABT5C884</accession>
<gene>
    <name evidence="1" type="ORF">POL72_33225</name>
</gene>
<dbReference type="EMBL" id="JAQNDK010000004">
    <property type="protein sequence ID" value="MDC0682636.1"/>
    <property type="molecule type" value="Genomic_DNA"/>
</dbReference>
<protein>
    <recommendedName>
        <fullName evidence="3">IrrE N-terminal-like domain-containing protein</fullName>
    </recommendedName>
</protein>
<dbReference type="Proteomes" id="UP001217485">
    <property type="component" value="Unassembled WGS sequence"/>
</dbReference>
<evidence type="ECO:0008006" key="3">
    <source>
        <dbReference type="Google" id="ProtNLM"/>
    </source>
</evidence>
<dbReference type="RefSeq" id="WP_272100743.1">
    <property type="nucleotide sequence ID" value="NZ_JAQNDK010000004.1"/>
</dbReference>
<sequence length="297" mass="32917">MSNVPSAADEVERYLRTGETDPHHAAWPGEFMERANRAHEELRGALVREVRRRAEGLAHESLPHADTVAITRGKVEPMVRGLFPRVEQDAVLATLGTSVVFVTSANIEPLLLKHGYDSSAWTLANLYLASLGVDLLGEDAPRLVGLSEGTTCYVSVEYFADDDPFADFIVHEAAHIFHNCKRATVGLRETRTKEWLLDIEYRKRETFAYSCEAYACILSRAKGPAERRALAAEYGATARLSEERVDPSEVADIVAEAASARNGWKIILSRCAPTSRPRSALQLLRASWAVADTARRR</sequence>